<dbReference type="Proteomes" id="UP000002634">
    <property type="component" value="Chromosome"/>
</dbReference>
<reference evidence="1 2" key="1">
    <citation type="journal article" date="2009" name="PLoS ONE">
        <title>Genome sequence of the versatile fish pathogen Edwardsiella tarda provides insights into its adaptation to broad host ranges and intracellular niches.</title>
        <authorList>
            <person name="Wang Q."/>
            <person name="Yang M."/>
            <person name="Xiao J."/>
            <person name="Wu H."/>
            <person name="Wang X."/>
            <person name="Lv Y."/>
            <person name="Xu L."/>
            <person name="Zheng H."/>
            <person name="Wang S."/>
            <person name="Zhao G."/>
            <person name="Liu Q."/>
            <person name="Zhang Y."/>
        </authorList>
    </citation>
    <scope>NUCLEOTIDE SEQUENCE [LARGE SCALE GENOMIC DNA]</scope>
    <source>
        <strain evidence="2">EIB202 / CCTCC M208068</strain>
    </source>
</reference>
<proteinExistence type="predicted"/>
<dbReference type="KEGG" id="etr:ETAE_1273"/>
<accession>A0AAU8PD60</accession>
<protein>
    <submittedName>
        <fullName evidence="1">Uncharacterized protein</fullName>
    </submittedName>
</protein>
<sequence>MYSPSRRADAPCLRSNAAKTQCATFLPPEKQGKLHIIIASVIMS</sequence>
<dbReference type="AlphaFoldDB" id="A0AAU8PD60"/>
<evidence type="ECO:0000313" key="1">
    <source>
        <dbReference type="EMBL" id="ACY84116.1"/>
    </source>
</evidence>
<gene>
    <name evidence="1" type="ordered locus">ETAE_1273</name>
</gene>
<organism evidence="1 2">
    <name type="scientific">Edwardsiella piscicida</name>
    <dbReference type="NCBI Taxonomy" id="1263550"/>
    <lineage>
        <taxon>Bacteria</taxon>
        <taxon>Pseudomonadati</taxon>
        <taxon>Pseudomonadota</taxon>
        <taxon>Gammaproteobacteria</taxon>
        <taxon>Enterobacterales</taxon>
        <taxon>Hafniaceae</taxon>
        <taxon>Edwardsiella</taxon>
    </lineage>
</organism>
<dbReference type="EMBL" id="CP001135">
    <property type="protein sequence ID" value="ACY84116.1"/>
    <property type="molecule type" value="Genomic_DNA"/>
</dbReference>
<evidence type="ECO:0000313" key="2">
    <source>
        <dbReference type="Proteomes" id="UP000002634"/>
    </source>
</evidence>
<name>A0AAU8PD60_EDWPI</name>
<keyword evidence="2" id="KW-1185">Reference proteome</keyword>